<dbReference type="SUPFAM" id="SSF51735">
    <property type="entry name" value="NAD(P)-binding Rossmann-fold domains"/>
    <property type="match status" value="1"/>
</dbReference>
<dbReference type="InterPro" id="IPR051414">
    <property type="entry name" value="Adenylate-forming_Reductase"/>
</dbReference>
<gene>
    <name evidence="5" type="ORF">OE88DRAFT_1637873</name>
</gene>
<keyword evidence="1" id="KW-0596">Phosphopantetheine</keyword>
<organism evidence="5 6">
    <name type="scientific">Heliocybe sulcata</name>
    <dbReference type="NCBI Taxonomy" id="5364"/>
    <lineage>
        <taxon>Eukaryota</taxon>
        <taxon>Fungi</taxon>
        <taxon>Dikarya</taxon>
        <taxon>Basidiomycota</taxon>
        <taxon>Agaricomycotina</taxon>
        <taxon>Agaricomycetes</taxon>
        <taxon>Gloeophyllales</taxon>
        <taxon>Gloeophyllaceae</taxon>
        <taxon>Heliocybe</taxon>
    </lineage>
</organism>
<sequence>MVSLPAPLARKGTRVRTPAEAISAMIDKYSLNFPRASTGRPRTTGAVVLLTGSTGSLGSYILSDLLNSSRVSKVYAFNRASSDGPSSVRQRKSFEEKSLPTETLQSAKVVFLEGDANAALLGLQVEVYEKMHASVTHIIHNAWTLSFSRSLPSFEPNISATRRLIDFALTSKCGSGLKFVFTSSISVGQCWNVADGPYPEEVVSDPRTAVGANFRGYGEGKYVAEQILAKAADYGLDSTSLRIHQICGSRSDGAWAVTEWMPGLVKVSLALKCMPVTGGVVSFVPMDAVASVVEDVTFSDTSAPLALNVAHPRPVEWSTFMGNVASALARDGSEPLLLVPLREWVQKWETAALSIKKKGHEPAAVFALLGFFRGIADTVDSLKATGFDKHYEGAGLLLYATEKARSFSPALDKLSRLDYEDAQKWVAYWRKVGFI</sequence>
<dbReference type="AlphaFoldDB" id="A0A5C3MML5"/>
<dbReference type="EMBL" id="ML213528">
    <property type="protein sequence ID" value="TFK46689.1"/>
    <property type="molecule type" value="Genomic_DNA"/>
</dbReference>
<protein>
    <submittedName>
        <fullName evidence="5">NAD(P)-binding protein</fullName>
    </submittedName>
</protein>
<dbReference type="OrthoDB" id="429813at2759"/>
<dbReference type="Gene3D" id="3.40.50.720">
    <property type="entry name" value="NAD(P)-binding Rossmann-like Domain"/>
    <property type="match status" value="1"/>
</dbReference>
<dbReference type="STRING" id="5364.A0A5C3MML5"/>
<dbReference type="InterPro" id="IPR013120">
    <property type="entry name" value="FAR_NAD-bd"/>
</dbReference>
<proteinExistence type="predicted"/>
<feature type="domain" description="Thioester reductase (TE)" evidence="4">
    <location>
        <begin position="50"/>
        <end position="292"/>
    </location>
</feature>
<evidence type="ECO:0000256" key="2">
    <source>
        <dbReference type="ARBA" id="ARBA00022553"/>
    </source>
</evidence>
<evidence type="ECO:0000313" key="6">
    <source>
        <dbReference type="Proteomes" id="UP000305948"/>
    </source>
</evidence>
<reference evidence="5 6" key="1">
    <citation type="journal article" date="2019" name="Nat. Ecol. Evol.">
        <title>Megaphylogeny resolves global patterns of mushroom evolution.</title>
        <authorList>
            <person name="Varga T."/>
            <person name="Krizsan K."/>
            <person name="Foldi C."/>
            <person name="Dima B."/>
            <person name="Sanchez-Garcia M."/>
            <person name="Sanchez-Ramirez S."/>
            <person name="Szollosi G.J."/>
            <person name="Szarkandi J.G."/>
            <person name="Papp V."/>
            <person name="Albert L."/>
            <person name="Andreopoulos W."/>
            <person name="Angelini C."/>
            <person name="Antonin V."/>
            <person name="Barry K.W."/>
            <person name="Bougher N.L."/>
            <person name="Buchanan P."/>
            <person name="Buyck B."/>
            <person name="Bense V."/>
            <person name="Catcheside P."/>
            <person name="Chovatia M."/>
            <person name="Cooper J."/>
            <person name="Damon W."/>
            <person name="Desjardin D."/>
            <person name="Finy P."/>
            <person name="Geml J."/>
            <person name="Haridas S."/>
            <person name="Hughes K."/>
            <person name="Justo A."/>
            <person name="Karasinski D."/>
            <person name="Kautmanova I."/>
            <person name="Kiss B."/>
            <person name="Kocsube S."/>
            <person name="Kotiranta H."/>
            <person name="LaButti K.M."/>
            <person name="Lechner B.E."/>
            <person name="Liimatainen K."/>
            <person name="Lipzen A."/>
            <person name="Lukacs Z."/>
            <person name="Mihaltcheva S."/>
            <person name="Morgado L.N."/>
            <person name="Niskanen T."/>
            <person name="Noordeloos M.E."/>
            <person name="Ohm R.A."/>
            <person name="Ortiz-Santana B."/>
            <person name="Ovrebo C."/>
            <person name="Racz N."/>
            <person name="Riley R."/>
            <person name="Savchenko A."/>
            <person name="Shiryaev A."/>
            <person name="Soop K."/>
            <person name="Spirin V."/>
            <person name="Szebenyi C."/>
            <person name="Tomsovsky M."/>
            <person name="Tulloss R.E."/>
            <person name="Uehling J."/>
            <person name="Grigoriev I.V."/>
            <person name="Vagvolgyi C."/>
            <person name="Papp T."/>
            <person name="Martin F.M."/>
            <person name="Miettinen O."/>
            <person name="Hibbett D.S."/>
            <person name="Nagy L.G."/>
        </authorList>
    </citation>
    <scope>NUCLEOTIDE SEQUENCE [LARGE SCALE GENOMIC DNA]</scope>
    <source>
        <strain evidence="5 6">OMC1185</strain>
    </source>
</reference>
<accession>A0A5C3MML5</accession>
<evidence type="ECO:0000313" key="5">
    <source>
        <dbReference type="EMBL" id="TFK46689.1"/>
    </source>
</evidence>
<dbReference type="Pfam" id="PF07993">
    <property type="entry name" value="NAD_binding_4"/>
    <property type="match status" value="1"/>
</dbReference>
<dbReference type="InterPro" id="IPR036291">
    <property type="entry name" value="NAD(P)-bd_dom_sf"/>
</dbReference>
<dbReference type="PANTHER" id="PTHR43439">
    <property type="entry name" value="PHENYLACETATE-COENZYME A LIGASE"/>
    <property type="match status" value="1"/>
</dbReference>
<feature type="region of interest" description="Disordered" evidence="3">
    <location>
        <begin position="80"/>
        <end position="99"/>
    </location>
</feature>
<keyword evidence="2" id="KW-0597">Phosphoprotein</keyword>
<evidence type="ECO:0000259" key="4">
    <source>
        <dbReference type="Pfam" id="PF07993"/>
    </source>
</evidence>
<keyword evidence="6" id="KW-1185">Reference proteome</keyword>
<evidence type="ECO:0000256" key="1">
    <source>
        <dbReference type="ARBA" id="ARBA00022450"/>
    </source>
</evidence>
<dbReference type="Proteomes" id="UP000305948">
    <property type="component" value="Unassembled WGS sequence"/>
</dbReference>
<evidence type="ECO:0000256" key="3">
    <source>
        <dbReference type="SAM" id="MobiDB-lite"/>
    </source>
</evidence>
<dbReference type="PANTHER" id="PTHR43439:SF2">
    <property type="entry name" value="ENZYME, PUTATIVE (JCVI)-RELATED"/>
    <property type="match status" value="1"/>
</dbReference>
<name>A0A5C3MML5_9AGAM</name>